<sequence length="174" mass="19549">MSEHLEGVLSETLLDKLASDLGIDPKVMREHPFFRVMKGMVLLTYPLKSYPNMPTFNKLDETETDPTQATWYPILNIYGAGALYSLSVMTNDAATVLKRALRITLDNMINSQYNSADEAGSDQWYYDGLTLTKTNPGLMYIPFASRCLVEMRTDTALVAGKYLQILGKYGEIET</sequence>
<comment type="caution">
    <text evidence="1">The sequence shown here is derived from an EMBL/GenBank/DDBJ whole genome shotgun (WGS) entry which is preliminary data.</text>
</comment>
<reference evidence="1" key="1">
    <citation type="journal article" date="2014" name="Front. Microbiol.">
        <title>High frequency of phylogenetically diverse reductive dehalogenase-homologous genes in deep subseafloor sedimentary metagenomes.</title>
        <authorList>
            <person name="Kawai M."/>
            <person name="Futagami T."/>
            <person name="Toyoda A."/>
            <person name="Takaki Y."/>
            <person name="Nishi S."/>
            <person name="Hori S."/>
            <person name="Arai W."/>
            <person name="Tsubouchi T."/>
            <person name="Morono Y."/>
            <person name="Uchiyama I."/>
            <person name="Ito T."/>
            <person name="Fujiyama A."/>
            <person name="Inagaki F."/>
            <person name="Takami H."/>
        </authorList>
    </citation>
    <scope>NUCLEOTIDE SEQUENCE</scope>
    <source>
        <strain evidence="1">Expedition CK06-06</strain>
    </source>
</reference>
<gene>
    <name evidence="1" type="ORF">S06H3_03149</name>
</gene>
<protein>
    <submittedName>
        <fullName evidence="1">Uncharacterized protein</fullName>
    </submittedName>
</protein>
<proteinExistence type="predicted"/>
<name>X1KLA8_9ZZZZ</name>
<dbReference type="EMBL" id="BARV01000995">
    <property type="protein sequence ID" value="GAH90929.1"/>
    <property type="molecule type" value="Genomic_DNA"/>
</dbReference>
<dbReference type="AlphaFoldDB" id="X1KLA8"/>
<evidence type="ECO:0000313" key="1">
    <source>
        <dbReference type="EMBL" id="GAH90929.1"/>
    </source>
</evidence>
<organism evidence="1">
    <name type="scientific">marine sediment metagenome</name>
    <dbReference type="NCBI Taxonomy" id="412755"/>
    <lineage>
        <taxon>unclassified sequences</taxon>
        <taxon>metagenomes</taxon>
        <taxon>ecological metagenomes</taxon>
    </lineage>
</organism>
<accession>X1KLA8</accession>